<sequence length="136" mass="15601">DFTTLSNLLFDADDDFSSSDDQPFYDENILKEIYSNPLFDEEINSIKIDPHHFNDEPNLIESLLNHDSLIISSSSKINSLLDEFASELTFLKLIPPGINETNCDPEEETRNIKRLLYDKSSLRPPEEFISENSDTV</sequence>
<dbReference type="AlphaFoldDB" id="A0A699WKU7"/>
<evidence type="ECO:0000313" key="1">
    <source>
        <dbReference type="EMBL" id="GFD46850.1"/>
    </source>
</evidence>
<feature type="non-terminal residue" evidence="1">
    <location>
        <position position="1"/>
    </location>
</feature>
<reference evidence="1" key="1">
    <citation type="journal article" date="2019" name="Sci. Rep.">
        <title>Draft genome of Tanacetum cinerariifolium, the natural source of mosquito coil.</title>
        <authorList>
            <person name="Yamashiro T."/>
            <person name="Shiraishi A."/>
            <person name="Satake H."/>
            <person name="Nakayama K."/>
        </authorList>
    </citation>
    <scope>NUCLEOTIDE SEQUENCE</scope>
</reference>
<proteinExistence type="predicted"/>
<comment type="caution">
    <text evidence="1">The sequence shown here is derived from an EMBL/GenBank/DDBJ whole genome shotgun (WGS) entry which is preliminary data.</text>
</comment>
<accession>A0A699WKU7</accession>
<name>A0A699WKU7_TANCI</name>
<dbReference type="EMBL" id="BKCJ011685128">
    <property type="protein sequence ID" value="GFD46850.1"/>
    <property type="molecule type" value="Genomic_DNA"/>
</dbReference>
<protein>
    <recommendedName>
        <fullName evidence="2">Reverse transcriptase domain-containing protein</fullName>
    </recommendedName>
</protein>
<feature type="non-terminal residue" evidence="1">
    <location>
        <position position="136"/>
    </location>
</feature>
<gene>
    <name evidence="1" type="ORF">Tci_918819</name>
</gene>
<evidence type="ECO:0008006" key="2">
    <source>
        <dbReference type="Google" id="ProtNLM"/>
    </source>
</evidence>
<organism evidence="1">
    <name type="scientific">Tanacetum cinerariifolium</name>
    <name type="common">Dalmatian daisy</name>
    <name type="synonym">Chrysanthemum cinerariifolium</name>
    <dbReference type="NCBI Taxonomy" id="118510"/>
    <lineage>
        <taxon>Eukaryota</taxon>
        <taxon>Viridiplantae</taxon>
        <taxon>Streptophyta</taxon>
        <taxon>Embryophyta</taxon>
        <taxon>Tracheophyta</taxon>
        <taxon>Spermatophyta</taxon>
        <taxon>Magnoliopsida</taxon>
        <taxon>eudicotyledons</taxon>
        <taxon>Gunneridae</taxon>
        <taxon>Pentapetalae</taxon>
        <taxon>asterids</taxon>
        <taxon>campanulids</taxon>
        <taxon>Asterales</taxon>
        <taxon>Asteraceae</taxon>
        <taxon>Asteroideae</taxon>
        <taxon>Anthemideae</taxon>
        <taxon>Anthemidinae</taxon>
        <taxon>Tanacetum</taxon>
    </lineage>
</organism>